<reference evidence="1" key="1">
    <citation type="submission" date="2015-07" db="EMBL/GenBank/DDBJ databases">
        <title>Adaptation to a free-living lifestyle via gene acquisitions in the diplomonad Trepomonas sp. PC1.</title>
        <authorList>
            <person name="Xu F."/>
            <person name="Jerlstrom-Hultqvist J."/>
            <person name="Kolisko M."/>
            <person name="Simpson A.G.B."/>
            <person name="Roger A.J."/>
            <person name="Svard S.G."/>
            <person name="Andersson J.O."/>
        </authorList>
    </citation>
    <scope>NUCLEOTIDE SEQUENCE</scope>
    <source>
        <strain evidence="1">PC1</strain>
    </source>
</reference>
<name>A0A146K3S5_9EUKA</name>
<protein>
    <submittedName>
        <fullName evidence="1">Uncharacterized protein</fullName>
    </submittedName>
</protein>
<sequence length="681" mass="80916">AQSDNLIQQFSAFEQSFEAQEKQAPKHTYLKLVPKYDFMKLVIDKKPDKKPRPIQKVQSQKQPKILQLTKPNSKRPFQEANFFKTQLLRKQLALISFGQLTQPNLAFAYFKKLQFQVQLQKSLSVFADRIFNTKQRKQKQQSFQKWKNYAKASQILKSAFAQFKQKRIQAILSLVVLNLKKRLQHRLRYILGQKKIKIPKFVSLEQLSDDYFKMKTQKKLLLKLNQICLNKVQTRKVEMQTVQTLLNIGFKSLCKHLKSLNTKFKKIDRKTSQKLRNDKFAKIKTKFDEQNQFITKIERFNAHNCKKLGLQHIVCKFASQMLITQQIVLKIDSKRRFGLIRLIQFQAQVQQEKRQTQKQELEKQIIAQQLLQIKIQHRNAVLEKILQQITLPLLHKQLQIERYHKSTLYKREVFCQFKNCCKLSQRLVNIQIAQKFYCLKAQRKVAFVMLQKTQMLFQTAKSVEISKKQALRRQSLLSFQSKLSSLQICNFVADGASHRALSTVLKRFQSKIYFLKLNELRCIRVCYRLKENNALVSLLGKFISLFGQRFLQTKALLKIFAEKSLLKRLQNAHFRAAFERFLRQKSRLSFLRHFFRKMVENRQFGRRLADLDRKSAFFKEELTKRFLDSDQYRGCLRLRVLDGLNGQSTQNIKISRKREIEEFKLKLRAFLVMRAVARMEK</sequence>
<gene>
    <name evidence="1" type="ORF">TPC1_30336</name>
</gene>
<dbReference type="EMBL" id="GDID01006437">
    <property type="protein sequence ID" value="JAP90169.1"/>
    <property type="molecule type" value="Transcribed_RNA"/>
</dbReference>
<dbReference type="AlphaFoldDB" id="A0A146K3S5"/>
<organism evidence="1">
    <name type="scientific">Trepomonas sp. PC1</name>
    <dbReference type="NCBI Taxonomy" id="1076344"/>
    <lineage>
        <taxon>Eukaryota</taxon>
        <taxon>Metamonada</taxon>
        <taxon>Diplomonadida</taxon>
        <taxon>Hexamitidae</taxon>
        <taxon>Hexamitinae</taxon>
        <taxon>Trepomonas</taxon>
    </lineage>
</organism>
<feature type="non-terminal residue" evidence="1">
    <location>
        <position position="1"/>
    </location>
</feature>
<proteinExistence type="predicted"/>
<accession>A0A146K3S5</accession>
<evidence type="ECO:0000313" key="1">
    <source>
        <dbReference type="EMBL" id="JAP90169.1"/>
    </source>
</evidence>